<reference evidence="1 2" key="1">
    <citation type="submission" date="2019-02" db="EMBL/GenBank/DDBJ databases">
        <title>Prokaryotic population dynamics and viral predation in marine succession experiment using metagenomics: the confinement effect.</title>
        <authorList>
            <person name="Haro-Moreno J.M."/>
            <person name="Rodriguez-Valera F."/>
            <person name="Lopez-Perez M."/>
        </authorList>
    </citation>
    <scope>NUCLEOTIDE SEQUENCE [LARGE SCALE GENOMIC DNA]</scope>
    <source>
        <strain evidence="1">MED-G157</strain>
    </source>
</reference>
<dbReference type="EMBL" id="SHAG01000046">
    <property type="protein sequence ID" value="RZO75153.1"/>
    <property type="molecule type" value="Genomic_DNA"/>
</dbReference>
<proteinExistence type="predicted"/>
<evidence type="ECO:0000313" key="1">
    <source>
        <dbReference type="EMBL" id="RZO75153.1"/>
    </source>
</evidence>
<evidence type="ECO:0000313" key="2">
    <source>
        <dbReference type="Proteomes" id="UP000316199"/>
    </source>
</evidence>
<sequence length="123" mass="14305">MANGDTTSDRLSKGLRCVHLTDSNSLMHTRYVLLYTRHDRDDYVGMCVDEINSQKIAPLTCHWNPNTTVDFITIKYFKINRSTLLLEDDLSGAKYQCQVEPNPIMTKTRIEKLKKKQLRKNKI</sequence>
<gene>
    <name evidence="1" type="ORF">EVA68_07680</name>
</gene>
<name>A0A520RY35_9GAMM</name>
<dbReference type="AlphaFoldDB" id="A0A520RY35"/>
<accession>A0A520RY35</accession>
<protein>
    <submittedName>
        <fullName evidence="1">Uncharacterized protein</fullName>
    </submittedName>
</protein>
<organism evidence="1 2">
    <name type="scientific">OM182 bacterium</name>
    <dbReference type="NCBI Taxonomy" id="2510334"/>
    <lineage>
        <taxon>Bacteria</taxon>
        <taxon>Pseudomonadati</taxon>
        <taxon>Pseudomonadota</taxon>
        <taxon>Gammaproteobacteria</taxon>
        <taxon>OMG group</taxon>
        <taxon>OM182 clade</taxon>
    </lineage>
</organism>
<dbReference type="Proteomes" id="UP000316199">
    <property type="component" value="Unassembled WGS sequence"/>
</dbReference>
<comment type="caution">
    <text evidence="1">The sequence shown here is derived from an EMBL/GenBank/DDBJ whole genome shotgun (WGS) entry which is preliminary data.</text>
</comment>